<dbReference type="PANTHER" id="PTHR36449:SF1">
    <property type="entry name" value="ACETYLTRANSFERASE"/>
    <property type="match status" value="1"/>
</dbReference>
<keyword evidence="1" id="KW-0678">Repressor</keyword>
<dbReference type="RefSeq" id="WP_084119223.1">
    <property type="nucleotide sequence ID" value="NZ_LT838813.1"/>
</dbReference>
<sequence>MKICKLGKSHKKNEFDCGKRSLNDYLAKIAKQDVEKNVAVCYILEGEENKVIGYYTLSSGSIPKEEIPDNVSKKLPRYSDIPFAAIGRLAIDKNYQGKGLGGYLLVEAFTEILKVSEVLGIAGVFVDPIDNAAIKFYELYGFIKLNTSDRMFLPMATIRELLKD</sequence>
<name>A0A1W2H0J7_9BACT</name>
<dbReference type="Pfam" id="PF13508">
    <property type="entry name" value="Acetyltransf_7"/>
    <property type="match status" value="1"/>
</dbReference>
<dbReference type="PROSITE" id="PS51186">
    <property type="entry name" value="GNAT"/>
    <property type="match status" value="1"/>
</dbReference>
<dbReference type="Proteomes" id="UP000192333">
    <property type="component" value="Chromosome I"/>
</dbReference>
<evidence type="ECO:0000256" key="1">
    <source>
        <dbReference type="ARBA" id="ARBA00022491"/>
    </source>
</evidence>
<dbReference type="AlphaFoldDB" id="A0A1W2H0J7"/>
<dbReference type="EMBL" id="LT838813">
    <property type="protein sequence ID" value="SMD42419.1"/>
    <property type="molecule type" value="Genomic_DNA"/>
</dbReference>
<dbReference type="Gene3D" id="3.40.630.30">
    <property type="match status" value="1"/>
</dbReference>
<dbReference type="GO" id="GO:0016747">
    <property type="term" value="F:acyltransferase activity, transferring groups other than amino-acyl groups"/>
    <property type="evidence" value="ECO:0007669"/>
    <property type="project" value="InterPro"/>
</dbReference>
<evidence type="ECO:0000256" key="4">
    <source>
        <dbReference type="ARBA" id="ARBA00023315"/>
    </source>
</evidence>
<keyword evidence="8" id="KW-1185">Reference proteome</keyword>
<keyword evidence="3 7" id="KW-0808">Transferase</keyword>
<dbReference type="CDD" id="cd04301">
    <property type="entry name" value="NAT_SF"/>
    <property type="match status" value="1"/>
</dbReference>
<proteinExistence type="predicted"/>
<dbReference type="PANTHER" id="PTHR36449">
    <property type="entry name" value="ACETYLTRANSFERASE-RELATED"/>
    <property type="match status" value="1"/>
</dbReference>
<evidence type="ECO:0000256" key="2">
    <source>
        <dbReference type="ARBA" id="ARBA00022649"/>
    </source>
</evidence>
<dbReference type="InterPro" id="IPR000182">
    <property type="entry name" value="GNAT_dom"/>
</dbReference>
<gene>
    <name evidence="7" type="ORF">SAMN00777080_0969</name>
</gene>
<dbReference type="OrthoDB" id="9799147at2"/>
<feature type="domain" description="N-acetyltransferase" evidence="6">
    <location>
        <begin position="1"/>
        <end position="160"/>
    </location>
</feature>
<evidence type="ECO:0000313" key="8">
    <source>
        <dbReference type="Proteomes" id="UP000192333"/>
    </source>
</evidence>
<dbReference type="SUPFAM" id="SSF55729">
    <property type="entry name" value="Acyl-CoA N-acyltransferases (Nat)"/>
    <property type="match status" value="1"/>
</dbReference>
<organism evidence="7 8">
    <name type="scientific">Aquiflexum balticum DSM 16537</name>
    <dbReference type="NCBI Taxonomy" id="758820"/>
    <lineage>
        <taxon>Bacteria</taxon>
        <taxon>Pseudomonadati</taxon>
        <taxon>Bacteroidota</taxon>
        <taxon>Cytophagia</taxon>
        <taxon>Cytophagales</taxon>
        <taxon>Cyclobacteriaceae</taxon>
        <taxon>Aquiflexum</taxon>
    </lineage>
</organism>
<evidence type="ECO:0000259" key="6">
    <source>
        <dbReference type="PROSITE" id="PS51186"/>
    </source>
</evidence>
<comment type="catalytic activity">
    <reaction evidence="5">
        <text>glycyl-tRNA(Gly) + acetyl-CoA = N-acetylglycyl-tRNA(Gly) + CoA + H(+)</text>
        <dbReference type="Rhea" id="RHEA:81867"/>
        <dbReference type="Rhea" id="RHEA-COMP:9683"/>
        <dbReference type="Rhea" id="RHEA-COMP:19766"/>
        <dbReference type="ChEBI" id="CHEBI:15378"/>
        <dbReference type="ChEBI" id="CHEBI:57287"/>
        <dbReference type="ChEBI" id="CHEBI:57288"/>
        <dbReference type="ChEBI" id="CHEBI:78522"/>
        <dbReference type="ChEBI" id="CHEBI:232036"/>
    </reaction>
</comment>
<evidence type="ECO:0000256" key="5">
    <source>
        <dbReference type="ARBA" id="ARBA00049880"/>
    </source>
</evidence>
<evidence type="ECO:0000256" key="3">
    <source>
        <dbReference type="ARBA" id="ARBA00022679"/>
    </source>
</evidence>
<keyword evidence="2" id="KW-1277">Toxin-antitoxin system</keyword>
<evidence type="ECO:0000313" key="7">
    <source>
        <dbReference type="EMBL" id="SMD42419.1"/>
    </source>
</evidence>
<reference evidence="8" key="1">
    <citation type="submission" date="2017-04" db="EMBL/GenBank/DDBJ databases">
        <authorList>
            <person name="Varghese N."/>
            <person name="Submissions S."/>
        </authorList>
    </citation>
    <scope>NUCLEOTIDE SEQUENCE [LARGE SCALE GENOMIC DNA]</scope>
    <source>
        <strain evidence="8">DSM 16537</strain>
    </source>
</reference>
<protein>
    <submittedName>
        <fullName evidence="7">Acetyltransferases</fullName>
    </submittedName>
</protein>
<dbReference type="InterPro" id="IPR016181">
    <property type="entry name" value="Acyl_CoA_acyltransferase"/>
</dbReference>
<accession>A0A1W2H0J7</accession>
<keyword evidence="4" id="KW-0012">Acyltransferase</keyword>
<dbReference type="STRING" id="758820.SAMN00777080_0969"/>